<dbReference type="InterPro" id="IPR028261">
    <property type="entry name" value="DPD_II"/>
</dbReference>
<keyword evidence="4" id="KW-0408">Iron</keyword>
<dbReference type="OMA" id="NRRIEQM"/>
<dbReference type="EnsemblProtists" id="PYU1_T000539">
    <property type="protein sequence ID" value="PYU1_T000539"/>
    <property type="gene ID" value="PYU1_G000539"/>
</dbReference>
<dbReference type="InterPro" id="IPR006005">
    <property type="entry name" value="Glut_synth_ssu1"/>
</dbReference>
<dbReference type="EMBL" id="GL376636">
    <property type="status" value="NOT_ANNOTATED_CDS"/>
    <property type="molecule type" value="Genomic_DNA"/>
</dbReference>
<evidence type="ECO:0000256" key="5">
    <source>
        <dbReference type="ARBA" id="ARBA00023014"/>
    </source>
</evidence>
<evidence type="ECO:0000256" key="1">
    <source>
        <dbReference type="ARBA" id="ARBA00022605"/>
    </source>
</evidence>
<dbReference type="STRING" id="431595.K3W6E8"/>
<dbReference type="PROSITE" id="PS51379">
    <property type="entry name" value="4FE4S_FER_2"/>
    <property type="match status" value="1"/>
</dbReference>
<dbReference type="InterPro" id="IPR017896">
    <property type="entry name" value="4Fe4S_Fe-S-bd"/>
</dbReference>
<reference evidence="10" key="2">
    <citation type="submission" date="2010-04" db="EMBL/GenBank/DDBJ databases">
        <authorList>
            <person name="Buell R."/>
            <person name="Hamilton J."/>
            <person name="Hostetler J."/>
        </authorList>
    </citation>
    <scope>NUCLEOTIDE SEQUENCE [LARGE SCALE GENOMIC DNA]</scope>
    <source>
        <strain evidence="10">DAOM:BR144</strain>
    </source>
</reference>
<dbReference type="InterPro" id="IPR051394">
    <property type="entry name" value="Glutamate_Synthase"/>
</dbReference>
<dbReference type="GO" id="GO:0016639">
    <property type="term" value="F:oxidoreductase activity, acting on the CH-NH2 group of donors, NAD or NADP as acceptor"/>
    <property type="evidence" value="ECO:0007669"/>
    <property type="project" value="InterPro"/>
</dbReference>
<proteinExistence type="predicted"/>
<keyword evidence="6" id="KW-0314">Glutamate biosynthesis</keyword>
<dbReference type="VEuPathDB" id="FungiDB:PYU1_G000539"/>
<dbReference type="HOGENOM" id="CLU_000422_3_1_1"/>
<dbReference type="Gene3D" id="3.50.50.60">
    <property type="entry name" value="FAD/NAD(P)-binding domain"/>
    <property type="match status" value="2"/>
</dbReference>
<evidence type="ECO:0000313" key="10">
    <source>
        <dbReference type="Proteomes" id="UP000019132"/>
    </source>
</evidence>
<keyword evidence="3" id="KW-0560">Oxidoreductase</keyword>
<dbReference type="GO" id="GO:0046872">
    <property type="term" value="F:metal ion binding"/>
    <property type="evidence" value="ECO:0007669"/>
    <property type="project" value="UniProtKB-KW"/>
</dbReference>
<evidence type="ECO:0000259" key="8">
    <source>
        <dbReference type="PROSITE" id="PS51379"/>
    </source>
</evidence>
<keyword evidence="5" id="KW-0411">Iron-sulfur</keyword>
<comment type="pathway">
    <text evidence="7">Amino-acid biosynthesis.</text>
</comment>
<dbReference type="NCBIfam" id="TIGR01317">
    <property type="entry name" value="GOGAT_sm_gam"/>
    <property type="match status" value="1"/>
</dbReference>
<dbReference type="InterPro" id="IPR036188">
    <property type="entry name" value="FAD/NAD-bd_sf"/>
</dbReference>
<dbReference type="Pfam" id="PF14691">
    <property type="entry name" value="Fer4_20"/>
    <property type="match status" value="1"/>
</dbReference>
<dbReference type="GO" id="GO:0006537">
    <property type="term" value="P:glutamate biosynthetic process"/>
    <property type="evidence" value="ECO:0007669"/>
    <property type="project" value="UniProtKB-KW"/>
</dbReference>
<keyword evidence="2" id="KW-0479">Metal-binding</keyword>
<dbReference type="PANTHER" id="PTHR43100:SF1">
    <property type="entry name" value="GLUTAMATE SYNTHASE [NADPH] SMALL CHAIN"/>
    <property type="match status" value="1"/>
</dbReference>
<evidence type="ECO:0000256" key="6">
    <source>
        <dbReference type="ARBA" id="ARBA00023164"/>
    </source>
</evidence>
<dbReference type="InParanoid" id="K3W6E8"/>
<evidence type="ECO:0000313" key="9">
    <source>
        <dbReference type="EnsemblProtists" id="PYU1_T000539"/>
    </source>
</evidence>
<name>K3W6E8_GLOUD</name>
<dbReference type="eggNOG" id="KOG0399">
    <property type="taxonomic scope" value="Eukaryota"/>
</dbReference>
<dbReference type="Proteomes" id="UP000019132">
    <property type="component" value="Unassembled WGS sequence"/>
</dbReference>
<accession>K3W6E8</accession>
<dbReference type="FunFam" id="3.50.50.60:FF:000124">
    <property type="entry name" value="Glutamate synthase small subunit"/>
    <property type="match status" value="1"/>
</dbReference>
<dbReference type="SUPFAM" id="SSF51971">
    <property type="entry name" value="Nucleotide-binding domain"/>
    <property type="match status" value="1"/>
</dbReference>
<evidence type="ECO:0000256" key="7">
    <source>
        <dbReference type="ARBA" id="ARBA00029440"/>
    </source>
</evidence>
<organism evidence="9 10">
    <name type="scientific">Globisporangium ultimum (strain ATCC 200006 / CBS 805.95 / DAOM BR144)</name>
    <name type="common">Pythium ultimum</name>
    <dbReference type="NCBI Taxonomy" id="431595"/>
    <lineage>
        <taxon>Eukaryota</taxon>
        <taxon>Sar</taxon>
        <taxon>Stramenopiles</taxon>
        <taxon>Oomycota</taxon>
        <taxon>Peronosporomycetes</taxon>
        <taxon>Pythiales</taxon>
        <taxon>Pythiaceae</taxon>
        <taxon>Globisporangium</taxon>
    </lineage>
</organism>
<dbReference type="AlphaFoldDB" id="K3W6E8"/>
<evidence type="ECO:0000256" key="3">
    <source>
        <dbReference type="ARBA" id="ARBA00023002"/>
    </source>
</evidence>
<dbReference type="SUPFAM" id="SSF46548">
    <property type="entry name" value="alpha-helical ferredoxin"/>
    <property type="match status" value="1"/>
</dbReference>
<reference evidence="10" key="1">
    <citation type="journal article" date="2010" name="Genome Biol.">
        <title>Genome sequence of the necrotrophic plant pathogen Pythium ultimum reveals original pathogenicity mechanisms and effector repertoire.</title>
        <authorList>
            <person name="Levesque C.A."/>
            <person name="Brouwer H."/>
            <person name="Cano L."/>
            <person name="Hamilton J.P."/>
            <person name="Holt C."/>
            <person name="Huitema E."/>
            <person name="Raffaele S."/>
            <person name="Robideau G.P."/>
            <person name="Thines M."/>
            <person name="Win J."/>
            <person name="Zerillo M.M."/>
            <person name="Beakes G.W."/>
            <person name="Boore J.L."/>
            <person name="Busam D."/>
            <person name="Dumas B."/>
            <person name="Ferriera S."/>
            <person name="Fuerstenberg S.I."/>
            <person name="Gachon C.M."/>
            <person name="Gaulin E."/>
            <person name="Govers F."/>
            <person name="Grenville-Briggs L."/>
            <person name="Horner N."/>
            <person name="Hostetler J."/>
            <person name="Jiang R.H."/>
            <person name="Johnson J."/>
            <person name="Krajaejun T."/>
            <person name="Lin H."/>
            <person name="Meijer H.J."/>
            <person name="Moore B."/>
            <person name="Morris P."/>
            <person name="Phuntmart V."/>
            <person name="Puiu D."/>
            <person name="Shetty J."/>
            <person name="Stajich J.E."/>
            <person name="Tripathy S."/>
            <person name="Wawra S."/>
            <person name="van West P."/>
            <person name="Whitty B.R."/>
            <person name="Coutinho P.M."/>
            <person name="Henrissat B."/>
            <person name="Martin F."/>
            <person name="Thomas P.D."/>
            <person name="Tyler B.M."/>
            <person name="De Vries R.P."/>
            <person name="Kamoun S."/>
            <person name="Yandell M."/>
            <person name="Tisserat N."/>
            <person name="Buell C.R."/>
        </authorList>
    </citation>
    <scope>NUCLEOTIDE SEQUENCE</scope>
    <source>
        <strain evidence="10">DAOM:BR144</strain>
    </source>
</reference>
<keyword evidence="1" id="KW-0028">Amino-acid biosynthesis</keyword>
<dbReference type="PANTHER" id="PTHR43100">
    <property type="entry name" value="GLUTAMATE SYNTHASE [NADPH] SMALL CHAIN"/>
    <property type="match status" value="1"/>
</dbReference>
<keyword evidence="10" id="KW-1185">Reference proteome</keyword>
<sequence length="546" mass="61329">MQSTLRTNVSRLARRQSAAGASRRYASAVNTNEQEELFEKRDGSIGKIVSERAFIEFKRQPDPYRPTSERLHDWNEINTDTREPVERKIQAARCMDCGTPFCQTNTGCPVNNLIPEWNELVFRDEWKEAIDRLHKTNNFPEFTGRVCPAPCESGCVAGLVDDPITIKNNEYAIVDRAFEEGWIVPRIPRRNGLRVAIVGSGPAGLAAADQLNQKGYHVTVYEREDRIGGLLMYGIPNMKLEKKTVNRRVDLLREEGIEFVTNAEIGKTIPMEELQSENDAVVLCLGSTVPRDVDIPGRDLKGIHFAMEFLTKNQKRLMLTVDGKLQSGWDRNFITAEGKDVVVIGGGDTGTDCIATSMRHRCKSVTNLELNPQPPASRSAANPWPEYPRIYGVDYGHAEVRAVFGHDPRKYSKFTKEFKGNDKGEITHVVTQMSQRDPKTGMFYPVEGTEEKLPCDLVLLSMGFLNPEQTLANQLGLEVDQRKNIRATYGNYQTSQEGVFAAGDCRRGQSLVVWAINEGRGVADAVEKYFLTEGFQPEVSQNQRYG</sequence>
<dbReference type="GO" id="GO:0051536">
    <property type="term" value="F:iron-sulfur cluster binding"/>
    <property type="evidence" value="ECO:0007669"/>
    <property type="project" value="UniProtKB-KW"/>
</dbReference>
<dbReference type="InterPro" id="IPR023753">
    <property type="entry name" value="FAD/NAD-binding_dom"/>
</dbReference>
<feature type="domain" description="4Fe-4S ferredoxin-type" evidence="8">
    <location>
        <begin position="85"/>
        <end position="118"/>
    </location>
</feature>
<dbReference type="Pfam" id="PF07992">
    <property type="entry name" value="Pyr_redox_2"/>
    <property type="match status" value="1"/>
</dbReference>
<reference evidence="9" key="3">
    <citation type="submission" date="2015-02" db="UniProtKB">
        <authorList>
            <consortium name="EnsemblProtists"/>
        </authorList>
    </citation>
    <scope>IDENTIFICATION</scope>
    <source>
        <strain evidence="9">DAOM BR144</strain>
    </source>
</reference>
<protein>
    <recommendedName>
        <fullName evidence="8">4Fe-4S ferredoxin-type domain-containing protein</fullName>
    </recommendedName>
</protein>
<dbReference type="InterPro" id="IPR009051">
    <property type="entry name" value="Helical_ferredxn"/>
</dbReference>
<dbReference type="Gene3D" id="1.10.1060.10">
    <property type="entry name" value="Alpha-helical ferredoxin"/>
    <property type="match status" value="1"/>
</dbReference>
<dbReference type="PRINTS" id="PR00419">
    <property type="entry name" value="ADXRDTASE"/>
</dbReference>
<evidence type="ECO:0000256" key="2">
    <source>
        <dbReference type="ARBA" id="ARBA00022723"/>
    </source>
</evidence>
<evidence type="ECO:0000256" key="4">
    <source>
        <dbReference type="ARBA" id="ARBA00023004"/>
    </source>
</evidence>